<evidence type="ECO:0000256" key="1">
    <source>
        <dbReference type="SAM" id="MobiDB-lite"/>
    </source>
</evidence>
<dbReference type="Proteomes" id="UP000325577">
    <property type="component" value="Linkage Group LG7"/>
</dbReference>
<evidence type="ECO:0000313" key="2">
    <source>
        <dbReference type="EMBL" id="KAA8517989.1"/>
    </source>
</evidence>
<sequence length="98" mass="11293">MNVEDDDVYYPNHDNIPIDEHEDDNRIVDDPMVGGDPSPHQGSIRKATHSKRKRSSAARMEHQLDGWTVWLGQSRAMLHHLWLNIWVGALPRMHDCAT</sequence>
<gene>
    <name evidence="2" type="ORF">F0562_015463</name>
</gene>
<organism evidence="2 3">
    <name type="scientific">Nyssa sinensis</name>
    <dbReference type="NCBI Taxonomy" id="561372"/>
    <lineage>
        <taxon>Eukaryota</taxon>
        <taxon>Viridiplantae</taxon>
        <taxon>Streptophyta</taxon>
        <taxon>Embryophyta</taxon>
        <taxon>Tracheophyta</taxon>
        <taxon>Spermatophyta</taxon>
        <taxon>Magnoliopsida</taxon>
        <taxon>eudicotyledons</taxon>
        <taxon>Gunneridae</taxon>
        <taxon>Pentapetalae</taxon>
        <taxon>asterids</taxon>
        <taxon>Cornales</taxon>
        <taxon>Nyssaceae</taxon>
        <taxon>Nyssa</taxon>
    </lineage>
</organism>
<evidence type="ECO:0000313" key="3">
    <source>
        <dbReference type="Proteomes" id="UP000325577"/>
    </source>
</evidence>
<dbReference type="EMBL" id="CM018050">
    <property type="protein sequence ID" value="KAA8517989.1"/>
    <property type="molecule type" value="Genomic_DNA"/>
</dbReference>
<feature type="compositionally biased region" description="Basic and acidic residues" evidence="1">
    <location>
        <begin position="16"/>
        <end position="29"/>
    </location>
</feature>
<protein>
    <submittedName>
        <fullName evidence="2">Uncharacterized protein</fullName>
    </submittedName>
</protein>
<accession>A0A5J4ZIV5</accession>
<keyword evidence="3" id="KW-1185">Reference proteome</keyword>
<reference evidence="2 3" key="1">
    <citation type="submission" date="2019-09" db="EMBL/GenBank/DDBJ databases">
        <title>A chromosome-level genome assembly of the Chinese tupelo Nyssa sinensis.</title>
        <authorList>
            <person name="Yang X."/>
            <person name="Kang M."/>
            <person name="Yang Y."/>
            <person name="Xiong H."/>
            <person name="Wang M."/>
            <person name="Zhang Z."/>
            <person name="Wang Z."/>
            <person name="Wu H."/>
            <person name="Ma T."/>
            <person name="Liu J."/>
            <person name="Xi Z."/>
        </authorList>
    </citation>
    <scope>NUCLEOTIDE SEQUENCE [LARGE SCALE GENOMIC DNA]</scope>
    <source>
        <strain evidence="2">J267</strain>
        <tissue evidence="2">Leaf</tissue>
    </source>
</reference>
<proteinExistence type="predicted"/>
<feature type="compositionally biased region" description="Basic residues" evidence="1">
    <location>
        <begin position="46"/>
        <end position="56"/>
    </location>
</feature>
<name>A0A5J4ZIV5_9ASTE</name>
<dbReference type="AlphaFoldDB" id="A0A5J4ZIV5"/>
<feature type="region of interest" description="Disordered" evidence="1">
    <location>
        <begin position="1"/>
        <end position="58"/>
    </location>
</feature>